<dbReference type="InterPro" id="IPR001969">
    <property type="entry name" value="Aspartic_peptidase_AS"/>
</dbReference>
<dbReference type="Proteomes" id="UP000561438">
    <property type="component" value="Unassembled WGS sequence"/>
</dbReference>
<proteinExistence type="predicted"/>
<dbReference type="CDD" id="cd05483">
    <property type="entry name" value="retropepsin_like_bacteria"/>
    <property type="match status" value="1"/>
</dbReference>
<evidence type="ECO:0000313" key="3">
    <source>
        <dbReference type="Proteomes" id="UP000561438"/>
    </source>
</evidence>
<organism evidence="2 3">
    <name type="scientific">Qipengyuania atrilutea</name>
    <dbReference type="NCBI Taxonomy" id="2744473"/>
    <lineage>
        <taxon>Bacteria</taxon>
        <taxon>Pseudomonadati</taxon>
        <taxon>Pseudomonadota</taxon>
        <taxon>Alphaproteobacteria</taxon>
        <taxon>Sphingomonadales</taxon>
        <taxon>Erythrobacteraceae</taxon>
        <taxon>Qipengyuania</taxon>
    </lineage>
</organism>
<comment type="caution">
    <text evidence="2">The sequence shown here is derived from an EMBL/GenBank/DDBJ whole genome shotgun (WGS) entry which is preliminary data.</text>
</comment>
<dbReference type="InterPro" id="IPR021109">
    <property type="entry name" value="Peptidase_aspartic_dom_sf"/>
</dbReference>
<reference evidence="2 3" key="1">
    <citation type="submission" date="2020-06" db="EMBL/GenBank/DDBJ databases">
        <title>Altererythrobacter sp. HHU K3-1.</title>
        <authorList>
            <person name="Zhang D."/>
            <person name="Xue H."/>
        </authorList>
    </citation>
    <scope>NUCLEOTIDE SEQUENCE [LARGE SCALE GENOMIC DNA]</scope>
    <source>
        <strain evidence="2 3">HHU K3-1</strain>
    </source>
</reference>
<dbReference type="AlphaFoldDB" id="A0A850HDV7"/>
<gene>
    <name evidence="2" type="ORF">HUV48_10070</name>
</gene>
<sequence>MPASSEPAGDSPLNPLAARPPLTLPATFGPPDAGEGPVLPPGLALEEIEVLRDRYERLTVPVTFGESGPYRFMIDTGSQATVLTHRVSNELQLQPVGRGMLVATGSRKPVDMVEVAEFQFANRYFYGVRTPLLYKAHVGADGILGLDSLQDLRVLLDFRENRISVADAHDAAPDSGYEIVVRARRKLGQMIITNARIDGVRTAVIIDTGAQASVGNRALQRRLRGRNYQKGSATDVHGHEFKTELHYADELRIESLQLQSVPIGFADSPAFEHLGLDDQPAVILGMNNLRAFERIAIDFATRRILFDLPRSASTRAELQPGRASRIGF</sequence>
<name>A0A850HDV7_9SPHN</name>
<keyword evidence="2" id="KW-0378">Hydrolase</keyword>
<dbReference type="SUPFAM" id="SSF50630">
    <property type="entry name" value="Acid proteases"/>
    <property type="match status" value="2"/>
</dbReference>
<feature type="compositionally biased region" description="Low complexity" evidence="1">
    <location>
        <begin position="12"/>
        <end position="26"/>
    </location>
</feature>
<evidence type="ECO:0000256" key="1">
    <source>
        <dbReference type="SAM" id="MobiDB-lite"/>
    </source>
</evidence>
<protein>
    <submittedName>
        <fullName evidence="2">Aspartyl protease family protein</fullName>
    </submittedName>
</protein>
<dbReference type="EMBL" id="JABWGV010000003">
    <property type="protein sequence ID" value="NVD45359.1"/>
    <property type="molecule type" value="Genomic_DNA"/>
</dbReference>
<dbReference type="Pfam" id="PF13650">
    <property type="entry name" value="Asp_protease_2"/>
    <property type="match status" value="2"/>
</dbReference>
<dbReference type="InterPro" id="IPR034122">
    <property type="entry name" value="Retropepsin-like_bacterial"/>
</dbReference>
<dbReference type="GO" id="GO:0004190">
    <property type="term" value="F:aspartic-type endopeptidase activity"/>
    <property type="evidence" value="ECO:0007669"/>
    <property type="project" value="InterPro"/>
</dbReference>
<accession>A0A850HDV7</accession>
<dbReference type="PROSITE" id="PS00141">
    <property type="entry name" value="ASP_PROTEASE"/>
    <property type="match status" value="1"/>
</dbReference>
<dbReference type="GO" id="GO:0006508">
    <property type="term" value="P:proteolysis"/>
    <property type="evidence" value="ECO:0007669"/>
    <property type="project" value="UniProtKB-KW"/>
</dbReference>
<dbReference type="Gene3D" id="2.40.70.10">
    <property type="entry name" value="Acid Proteases"/>
    <property type="match status" value="2"/>
</dbReference>
<evidence type="ECO:0000313" key="2">
    <source>
        <dbReference type="EMBL" id="NVD45359.1"/>
    </source>
</evidence>
<feature type="region of interest" description="Disordered" evidence="1">
    <location>
        <begin position="1"/>
        <end position="40"/>
    </location>
</feature>
<keyword evidence="3" id="KW-1185">Reference proteome</keyword>
<keyword evidence="2" id="KW-0645">Protease</keyword>